<dbReference type="Proteomes" id="UP001474421">
    <property type="component" value="Unassembled WGS sequence"/>
</dbReference>
<comment type="caution">
    <text evidence="35">The sequence shown here is derived from an EMBL/GenBank/DDBJ whole genome shotgun (WGS) entry which is preliminary data.</text>
</comment>
<dbReference type="EC" id="3.4.21.47" evidence="8"/>
<sequence>MQRAHLLLYIASVLGALGTDVVDARCDLTKPYEIIGGKTVLLENDTLLQYICPDGQYPYPTEYRKCENGYWSTMRNKEGRVISQARCRDIRCPRIAEFENGYFEPPQPYYNISQNITFTCYGGYSMTGSEVRFCLPNGKWSGKTTICDDGTGHCSNPGIPIGGRKEGNEYRVEYRVRYTCERGLILVGSSERICQESGSWSGSEPQCRQPFAYDTPEEVASNFISSLTETAEVADANRNISSTQKRRIVIKKGGTMNIYFLLDASKSIKQEDFNNTQNATIKLIEKISSYDVSPNYALITFATNSIEVLNTMQAESTDAAKVIELLENVNTAEHKKKSGTNLKRALTTVYEMMISQEAEEKRLRLNPPPISNSTRHVIILLTDGRYNMGGDPVPVMDDIKEFLKIKKSGSNSRNEFLDVYVFAIGKDANEKSLNALASHKPGETHLFILKIEDLQRTFDEMIDESEALSMCGLAKEHKTDDQKKNPWNTNISIRRAGRAGFENCKGTLVSEYYILTAAHCFTVEDKANQITVTIAKEQYSVEKIQVHKDYQIGKLKHRGIPEFYDYDIALIKLKEKVEFSFNARPICLPCTQGTTRALRKPLATTTCQDHENELLPVGNIRSFFVTNCKSQNQQTRGLVRRPVQIKNSDKKIACEQDARNAKFYKNITNIKEVVTDNFLCTGGQDPVLDPNTCKGDSGGPLIVQKKLRYIQVGVISWGVVDVCSHNIASCEEPEKFQRRSPSFARDYHFNLFKVIPWLKEQLADEGLEFL</sequence>
<dbReference type="Gene3D" id="2.10.70.10">
    <property type="entry name" value="Complement Module, domain 1"/>
    <property type="match status" value="3"/>
</dbReference>
<comment type="function">
    <text evidence="25">Precursor of the catalytic component of the C3 and C5 convertase complexes of the alternative pathway of the complement system, a cascade of proteins that leads to phagocytosis and breakdown of pathogens and signaling that strengthens the adaptive immune system. The alternative complement pathway acts as an amplification loop that enhances other complement pathways (classical, lectin and GZMK) by promoting formation of additional C3 and C5 convertases. CFB is cleaved and activated by CFD to generate Ba and Bb chains; Bb chain constituting the catalytic component of the C3 and C5 convertases.</text>
</comment>
<evidence type="ECO:0000256" key="19">
    <source>
        <dbReference type="ARBA" id="ARBA00023157"/>
    </source>
</evidence>
<evidence type="ECO:0000256" key="20">
    <source>
        <dbReference type="ARBA" id="ARBA00023162"/>
    </source>
</evidence>
<dbReference type="InterPro" id="IPR018114">
    <property type="entry name" value="TRYPSIN_HIS"/>
</dbReference>
<comment type="subunit">
    <text evidence="26">Monomer. Interacts with complement C3b; this interaction is dependent on the presence of Mg(2+).</text>
</comment>
<accession>A0AAW1BUJ5</accession>
<dbReference type="GO" id="GO:0004252">
    <property type="term" value="F:serine-type endopeptidase activity"/>
    <property type="evidence" value="ECO:0007669"/>
    <property type="project" value="UniProtKB-EC"/>
</dbReference>
<dbReference type="PRINTS" id="PR00722">
    <property type="entry name" value="CHYMOTRYPSIN"/>
</dbReference>
<evidence type="ECO:0000256" key="8">
    <source>
        <dbReference type="ARBA" id="ARBA00011934"/>
    </source>
</evidence>
<dbReference type="PANTHER" id="PTHR46393:SF1">
    <property type="entry name" value="COMPLEMENT FACTOR B"/>
    <property type="match status" value="1"/>
</dbReference>
<feature type="domain" description="Peptidase S1" evidence="33">
    <location>
        <begin position="470"/>
        <end position="763"/>
    </location>
</feature>
<evidence type="ECO:0000256" key="23">
    <source>
        <dbReference type="ARBA" id="ARBA00093327"/>
    </source>
</evidence>
<dbReference type="SMART" id="SM00032">
    <property type="entry name" value="CCP"/>
    <property type="match status" value="2"/>
</dbReference>
<evidence type="ECO:0000259" key="34">
    <source>
        <dbReference type="PROSITE" id="PS50923"/>
    </source>
</evidence>
<evidence type="ECO:0000256" key="4">
    <source>
        <dbReference type="ARBA" id="ARBA00003258"/>
    </source>
</evidence>
<evidence type="ECO:0000256" key="5">
    <source>
        <dbReference type="ARBA" id="ARBA00004241"/>
    </source>
</evidence>
<evidence type="ECO:0000256" key="27">
    <source>
        <dbReference type="ARBA" id="ARBA00093582"/>
    </source>
</evidence>
<dbReference type="Pfam" id="PF00092">
    <property type="entry name" value="VWA"/>
    <property type="match status" value="1"/>
</dbReference>
<keyword evidence="21" id="KW-0325">Glycoprotein</keyword>
<evidence type="ECO:0000256" key="2">
    <source>
        <dbReference type="ARBA" id="ARBA00001936"/>
    </source>
</evidence>
<feature type="domain" description="Sushi" evidence="34">
    <location>
        <begin position="90"/>
        <end position="149"/>
    </location>
</feature>
<feature type="disulfide bond" evidence="29">
    <location>
        <begin position="120"/>
        <end position="147"/>
    </location>
</feature>
<comment type="cofactor">
    <cofactor evidence="2">
        <name>Mn(2+)</name>
        <dbReference type="ChEBI" id="CHEBI:29035"/>
    </cofactor>
</comment>
<evidence type="ECO:0000256" key="11">
    <source>
        <dbReference type="ARBA" id="ARBA00022588"/>
    </source>
</evidence>
<protein>
    <recommendedName>
        <fullName evidence="9">Complement factor B</fullName>
        <ecNumber evidence="8">3.4.21.47</ecNumber>
    </recommendedName>
    <alternativeName>
        <fullName evidence="22">C3/C5 convertase</fullName>
    </alternativeName>
</protein>
<dbReference type="InterPro" id="IPR011360">
    <property type="entry name" value="Compl_C2_B"/>
</dbReference>
<keyword evidence="18" id="KW-0391">Immunity</keyword>
<dbReference type="Pfam" id="PF00084">
    <property type="entry name" value="Sushi"/>
    <property type="match status" value="2"/>
</dbReference>
<dbReference type="InterPro" id="IPR036465">
    <property type="entry name" value="vWFA_dom_sf"/>
</dbReference>
<evidence type="ECO:0000256" key="21">
    <source>
        <dbReference type="ARBA" id="ARBA00023180"/>
    </source>
</evidence>
<keyword evidence="20" id="KW-0179">Complement alternate pathway</keyword>
<evidence type="ECO:0000256" key="18">
    <source>
        <dbReference type="ARBA" id="ARBA00022859"/>
    </source>
</evidence>
<keyword evidence="13 30" id="KW-0645">Protease</keyword>
<keyword evidence="14 31" id="KW-0732">Signal</keyword>
<dbReference type="PROSITE" id="PS00135">
    <property type="entry name" value="TRYPSIN_SER"/>
    <property type="match status" value="1"/>
</dbReference>
<dbReference type="InterPro" id="IPR035976">
    <property type="entry name" value="Sushi/SCR/CCP_sf"/>
</dbReference>
<evidence type="ECO:0000256" key="6">
    <source>
        <dbReference type="ARBA" id="ARBA00004613"/>
    </source>
</evidence>
<dbReference type="PANTHER" id="PTHR46393">
    <property type="entry name" value="SUSHI DOMAIN-CONTAINING PROTEIN"/>
    <property type="match status" value="1"/>
</dbReference>
<comment type="caution">
    <text evidence="29">Lacks conserved residue(s) required for the propagation of feature annotation.</text>
</comment>
<dbReference type="GO" id="GO:0009617">
    <property type="term" value="P:response to bacterium"/>
    <property type="evidence" value="ECO:0007669"/>
    <property type="project" value="TreeGrafter"/>
</dbReference>
<dbReference type="GO" id="GO:0009986">
    <property type="term" value="C:cell surface"/>
    <property type="evidence" value="ECO:0007669"/>
    <property type="project" value="UniProtKB-SubCell"/>
</dbReference>
<dbReference type="SUPFAM" id="SSF50494">
    <property type="entry name" value="Trypsin-like serine proteases"/>
    <property type="match status" value="1"/>
</dbReference>
<dbReference type="Gene3D" id="3.40.50.410">
    <property type="entry name" value="von Willebrand factor, type A domain"/>
    <property type="match status" value="1"/>
</dbReference>
<keyword evidence="12 29" id="KW-0768">Sushi</keyword>
<feature type="active site" description="Charge relay system" evidence="28">
    <location>
        <position position="567"/>
    </location>
</feature>
<keyword evidence="17 30" id="KW-0720">Serine protease</keyword>
<evidence type="ECO:0000256" key="22">
    <source>
        <dbReference type="ARBA" id="ARBA00029636"/>
    </source>
</evidence>
<evidence type="ECO:0000256" key="9">
    <source>
        <dbReference type="ARBA" id="ARBA00018671"/>
    </source>
</evidence>
<dbReference type="PROSITE" id="PS50234">
    <property type="entry name" value="VWFA"/>
    <property type="match status" value="1"/>
</dbReference>
<evidence type="ECO:0000256" key="29">
    <source>
        <dbReference type="PROSITE-ProRule" id="PRU00302"/>
    </source>
</evidence>
<evidence type="ECO:0000256" key="3">
    <source>
        <dbReference type="ARBA" id="ARBA00001946"/>
    </source>
</evidence>
<dbReference type="InterPro" id="IPR001254">
    <property type="entry name" value="Trypsin_dom"/>
</dbReference>
<evidence type="ECO:0000256" key="16">
    <source>
        <dbReference type="ARBA" id="ARBA00022801"/>
    </source>
</evidence>
<comment type="subunit">
    <text evidence="27">Catalytic component of the C3 convertase of the alternative complement pathway, also named C3bBb, composed of complement factor B Bb and complement C3b. Catalytic component of the C5 convertase of the alternative complement pathway, also named C3bBb3b, composed of complement factor B Bb and additional molecules of complement C3b. Interacts to CFP; this interaction contributes to the stabilization of the active C3-convertase enzyme complex.</text>
</comment>
<evidence type="ECO:0000259" key="33">
    <source>
        <dbReference type="PROSITE" id="PS50240"/>
    </source>
</evidence>
<comment type="catalytic activity">
    <reaction evidence="1">
        <text>Cleavage of Arg-|-Ser bond in complement component C3 alpha-chain to yield C3a and C3b, and Arg-|-Xaa bond in complement component C5 alpha-chain to yield C5a and C5b.</text>
        <dbReference type="EC" id="3.4.21.47"/>
    </reaction>
</comment>
<feature type="active site" description="Charge relay system" evidence="28">
    <location>
        <position position="519"/>
    </location>
</feature>
<evidence type="ECO:0000313" key="36">
    <source>
        <dbReference type="Proteomes" id="UP001474421"/>
    </source>
</evidence>
<comment type="cofactor">
    <cofactor evidence="3">
        <name>Mg(2+)</name>
        <dbReference type="ChEBI" id="CHEBI:18420"/>
    </cofactor>
</comment>
<reference evidence="35 36" key="1">
    <citation type="journal article" date="2024" name="Proc. Natl. Acad. Sci. U.S.A.">
        <title>The genetic regulatory architecture and epigenomic basis for age-related changes in rattlesnake venom.</title>
        <authorList>
            <person name="Hogan M.P."/>
            <person name="Holding M.L."/>
            <person name="Nystrom G.S."/>
            <person name="Colston T.J."/>
            <person name="Bartlett D.A."/>
            <person name="Mason A.J."/>
            <person name="Ellsworth S.A."/>
            <person name="Rautsaw R.M."/>
            <person name="Lawrence K.C."/>
            <person name="Strickland J.L."/>
            <person name="He B."/>
            <person name="Fraser P."/>
            <person name="Margres M.J."/>
            <person name="Gilbert D.M."/>
            <person name="Gibbs H.L."/>
            <person name="Parkinson C.L."/>
            <person name="Rokyta D.R."/>
        </authorList>
    </citation>
    <scope>NUCLEOTIDE SEQUENCE [LARGE SCALE GENOMIC DNA]</scope>
    <source>
        <strain evidence="35">DRR0105</strain>
    </source>
</reference>
<comment type="similarity">
    <text evidence="7">Belongs to the peptidase S1 family. Snake venom subfamily.</text>
</comment>
<dbReference type="Gene3D" id="2.40.10.10">
    <property type="entry name" value="Trypsin-like serine proteases"/>
    <property type="match status" value="2"/>
</dbReference>
<dbReference type="GO" id="GO:0006508">
    <property type="term" value="P:proteolysis"/>
    <property type="evidence" value="ECO:0007669"/>
    <property type="project" value="UniProtKB-KW"/>
</dbReference>
<evidence type="ECO:0000256" key="26">
    <source>
        <dbReference type="ARBA" id="ARBA00093516"/>
    </source>
</evidence>
<dbReference type="InterPro" id="IPR001314">
    <property type="entry name" value="Peptidase_S1A"/>
</dbReference>
<evidence type="ECO:0000256" key="13">
    <source>
        <dbReference type="ARBA" id="ARBA00022670"/>
    </source>
</evidence>
<keyword evidence="15" id="KW-0677">Repeat</keyword>
<dbReference type="GO" id="GO:0006957">
    <property type="term" value="P:complement activation, alternative pathway"/>
    <property type="evidence" value="ECO:0007669"/>
    <property type="project" value="UniProtKB-KW"/>
</dbReference>
<evidence type="ECO:0000256" key="1">
    <source>
        <dbReference type="ARBA" id="ARBA00000061"/>
    </source>
</evidence>
<evidence type="ECO:0000256" key="14">
    <source>
        <dbReference type="ARBA" id="ARBA00022729"/>
    </source>
</evidence>
<dbReference type="SMART" id="SM00327">
    <property type="entry name" value="VWA"/>
    <property type="match status" value="1"/>
</dbReference>
<evidence type="ECO:0000313" key="35">
    <source>
        <dbReference type="EMBL" id="KAK9405759.1"/>
    </source>
</evidence>
<evidence type="ECO:0000256" key="28">
    <source>
        <dbReference type="PIRSR" id="PIRSR001154-1"/>
    </source>
</evidence>
<evidence type="ECO:0000256" key="7">
    <source>
        <dbReference type="ARBA" id="ARBA00009228"/>
    </source>
</evidence>
<dbReference type="SUPFAM" id="SSF53300">
    <property type="entry name" value="vWA-like"/>
    <property type="match status" value="1"/>
</dbReference>
<evidence type="ECO:0000256" key="15">
    <source>
        <dbReference type="ARBA" id="ARBA00022737"/>
    </source>
</evidence>
<gene>
    <name evidence="35" type="ORF">NXF25_004533</name>
</gene>
<dbReference type="CDD" id="cd00033">
    <property type="entry name" value="CCP"/>
    <property type="match status" value="2"/>
</dbReference>
<organism evidence="35 36">
    <name type="scientific">Crotalus adamanteus</name>
    <name type="common">Eastern diamondback rattlesnake</name>
    <dbReference type="NCBI Taxonomy" id="8729"/>
    <lineage>
        <taxon>Eukaryota</taxon>
        <taxon>Metazoa</taxon>
        <taxon>Chordata</taxon>
        <taxon>Craniata</taxon>
        <taxon>Vertebrata</taxon>
        <taxon>Euteleostomi</taxon>
        <taxon>Lepidosauria</taxon>
        <taxon>Squamata</taxon>
        <taxon>Bifurcata</taxon>
        <taxon>Unidentata</taxon>
        <taxon>Episquamata</taxon>
        <taxon>Toxicofera</taxon>
        <taxon>Serpentes</taxon>
        <taxon>Colubroidea</taxon>
        <taxon>Viperidae</taxon>
        <taxon>Crotalinae</taxon>
        <taxon>Crotalus</taxon>
    </lineage>
</organism>
<dbReference type="Pfam" id="PF00089">
    <property type="entry name" value="Trypsin"/>
    <property type="match status" value="1"/>
</dbReference>
<dbReference type="EMBL" id="JAOTOJ010000002">
    <property type="protein sequence ID" value="KAK9405759.1"/>
    <property type="molecule type" value="Genomic_DNA"/>
</dbReference>
<comment type="function">
    <text evidence="23">Involved in proliferation and differentiation of preactivated B-lymphocytes, rapid spreading of peripheral blood monocytes, stimulation of lymphocyte blastogenesis and lysis of erythrocytes.</text>
</comment>
<evidence type="ECO:0000256" key="17">
    <source>
        <dbReference type="ARBA" id="ARBA00022825"/>
    </source>
</evidence>
<keyword evidence="10" id="KW-0964">Secreted</keyword>
<dbReference type="PROSITE" id="PS50240">
    <property type="entry name" value="TRYPSIN_DOM"/>
    <property type="match status" value="1"/>
</dbReference>
<dbReference type="InterPro" id="IPR009003">
    <property type="entry name" value="Peptidase_S1_PA"/>
</dbReference>
<feature type="domain" description="VWFA" evidence="32">
    <location>
        <begin position="257"/>
        <end position="465"/>
    </location>
</feature>
<dbReference type="AlphaFoldDB" id="A0AAW1BUJ5"/>
<evidence type="ECO:0000256" key="12">
    <source>
        <dbReference type="ARBA" id="ARBA00022659"/>
    </source>
</evidence>
<dbReference type="InterPro" id="IPR000436">
    <property type="entry name" value="Sushi_SCR_CCP_dom"/>
</dbReference>
<keyword evidence="36" id="KW-1185">Reference proteome</keyword>
<comment type="function">
    <text evidence="24">Serine protease component of the complement C3 and C5 convertase complexes of the alternative complement pathway. Following cleavage and activation by factor D (CFD), forms the C3 convertase together with complement C3b. As part of the C3 convertase, cleaves and activates C3 into C3a anaphylatoxin and C3b opsonin, the next components of the complement pathways. When an additional complement C3b molecule binds to the C3 convertase, forms the C5 convertase, which cleaves and activates C5 into C5a anaphylatoxin and C5b component of the membrane attack complex.</text>
</comment>
<evidence type="ECO:0000259" key="32">
    <source>
        <dbReference type="PROSITE" id="PS50234"/>
    </source>
</evidence>
<comment type="subcellular location">
    <subcellularLocation>
        <location evidence="5">Cell surface</location>
    </subcellularLocation>
    <subcellularLocation>
        <location evidence="6">Secreted</location>
    </subcellularLocation>
</comment>
<dbReference type="InterPro" id="IPR033116">
    <property type="entry name" value="TRYPSIN_SER"/>
</dbReference>
<dbReference type="GO" id="GO:0070062">
    <property type="term" value="C:extracellular exosome"/>
    <property type="evidence" value="ECO:0007669"/>
    <property type="project" value="TreeGrafter"/>
</dbReference>
<feature type="active site" description="Charge relay system" evidence="28">
    <location>
        <position position="697"/>
    </location>
</feature>
<dbReference type="GO" id="GO:0035821">
    <property type="term" value="P:modulation of process of another organism"/>
    <property type="evidence" value="ECO:0007669"/>
    <property type="project" value="UniProtKB-ARBA"/>
</dbReference>
<evidence type="ECO:0000256" key="10">
    <source>
        <dbReference type="ARBA" id="ARBA00022525"/>
    </source>
</evidence>
<dbReference type="SUPFAM" id="SSF57535">
    <property type="entry name" value="Complement control module/SCR domain"/>
    <property type="match status" value="2"/>
</dbReference>
<feature type="chain" id="PRO_5043766088" description="Complement factor B" evidence="31">
    <location>
        <begin position="19"/>
        <end position="770"/>
    </location>
</feature>
<dbReference type="InterPro" id="IPR002035">
    <property type="entry name" value="VWF_A"/>
</dbReference>
<keyword evidence="19 29" id="KW-1015">Disulfide bond</keyword>
<dbReference type="SMART" id="SM00020">
    <property type="entry name" value="Tryp_SPc"/>
    <property type="match status" value="1"/>
</dbReference>
<evidence type="ECO:0000256" key="31">
    <source>
        <dbReference type="SAM" id="SignalP"/>
    </source>
</evidence>
<name>A0AAW1BUJ5_CROAD</name>
<dbReference type="PIRSF" id="PIRSF001154">
    <property type="entry name" value="Compl_C2_B"/>
    <property type="match status" value="1"/>
</dbReference>
<keyword evidence="11" id="KW-0399">Innate immunity</keyword>
<dbReference type="InterPro" id="IPR043504">
    <property type="entry name" value="Peptidase_S1_PA_chymotrypsin"/>
</dbReference>
<dbReference type="PROSITE" id="PS00134">
    <property type="entry name" value="TRYPSIN_HIS"/>
    <property type="match status" value="1"/>
</dbReference>
<comment type="function">
    <text evidence="4">Snake venom serine protease that may act in the hemostasis system of the prey.</text>
</comment>
<evidence type="ECO:0000256" key="30">
    <source>
        <dbReference type="RuleBase" id="RU363034"/>
    </source>
</evidence>
<dbReference type="PROSITE" id="PS50923">
    <property type="entry name" value="SUSHI"/>
    <property type="match status" value="2"/>
</dbReference>
<keyword evidence="16 30" id="KW-0378">Hydrolase</keyword>
<proteinExistence type="inferred from homology"/>
<dbReference type="CDD" id="cd00190">
    <property type="entry name" value="Tryp_SPc"/>
    <property type="match status" value="1"/>
</dbReference>
<feature type="domain" description="Sushi" evidence="34">
    <location>
        <begin position="152"/>
        <end position="209"/>
    </location>
</feature>
<evidence type="ECO:0000256" key="25">
    <source>
        <dbReference type="ARBA" id="ARBA00093434"/>
    </source>
</evidence>
<feature type="disulfide bond" evidence="29">
    <location>
        <begin position="180"/>
        <end position="207"/>
    </location>
</feature>
<feature type="signal peptide" evidence="31">
    <location>
        <begin position="1"/>
        <end position="18"/>
    </location>
</feature>
<evidence type="ECO:0000256" key="24">
    <source>
        <dbReference type="ARBA" id="ARBA00093402"/>
    </source>
</evidence>